<dbReference type="SFLD" id="SFLDG01102">
    <property type="entry name" value="Uncharacterised_Radical_SAM_Su"/>
    <property type="match status" value="1"/>
</dbReference>
<keyword evidence="8" id="KW-1185">Reference proteome</keyword>
<keyword evidence="5" id="KW-0411">Iron-sulfur</keyword>
<dbReference type="GO" id="GO:0003824">
    <property type="term" value="F:catalytic activity"/>
    <property type="evidence" value="ECO:0007669"/>
    <property type="project" value="InterPro"/>
</dbReference>
<dbReference type="RefSeq" id="WP_012963406.1">
    <property type="nucleotide sequence ID" value="NC_013799.1"/>
</dbReference>
<dbReference type="SMART" id="SM00729">
    <property type="entry name" value="Elp3"/>
    <property type="match status" value="1"/>
</dbReference>
<evidence type="ECO:0000256" key="3">
    <source>
        <dbReference type="ARBA" id="ARBA00022723"/>
    </source>
</evidence>
<dbReference type="SUPFAM" id="SSF47781">
    <property type="entry name" value="RuvA domain 2-like"/>
    <property type="match status" value="1"/>
</dbReference>
<dbReference type="SUPFAM" id="SSF102114">
    <property type="entry name" value="Radical SAM enzymes"/>
    <property type="match status" value="1"/>
</dbReference>
<protein>
    <submittedName>
        <fullName evidence="7">Radical SAM domain protein</fullName>
    </submittedName>
</protein>
<evidence type="ECO:0000259" key="6">
    <source>
        <dbReference type="PROSITE" id="PS51918"/>
    </source>
</evidence>
<dbReference type="InterPro" id="IPR007197">
    <property type="entry name" value="rSAM"/>
</dbReference>
<proteinExistence type="predicted"/>
<dbReference type="PROSITE" id="PS51918">
    <property type="entry name" value="RADICAL_SAM"/>
    <property type="match status" value="1"/>
</dbReference>
<evidence type="ECO:0000256" key="2">
    <source>
        <dbReference type="ARBA" id="ARBA00022691"/>
    </source>
</evidence>
<dbReference type="AlphaFoldDB" id="D3DHC3"/>
<keyword evidence="3" id="KW-0479">Metal-binding</keyword>
<dbReference type="InterPro" id="IPR006638">
    <property type="entry name" value="Elp3/MiaA/NifB-like_rSAM"/>
</dbReference>
<dbReference type="Gene3D" id="1.10.150.320">
    <property type="entry name" value="Photosystem II 12 kDa extrinsic protein"/>
    <property type="match status" value="1"/>
</dbReference>
<dbReference type="KEGG" id="hte:Hydth_0766"/>
<dbReference type="KEGG" id="hth:HTH_0765"/>
<dbReference type="InterPro" id="IPR051198">
    <property type="entry name" value="BchE-like"/>
</dbReference>
<dbReference type="SFLD" id="SFLDG01082">
    <property type="entry name" value="B12-binding_domain_containing"/>
    <property type="match status" value="1"/>
</dbReference>
<evidence type="ECO:0000256" key="1">
    <source>
        <dbReference type="ARBA" id="ARBA00001966"/>
    </source>
</evidence>
<dbReference type="InterPro" id="IPR013785">
    <property type="entry name" value="Aldolase_TIM"/>
</dbReference>
<comment type="cofactor">
    <cofactor evidence="1">
        <name>[4Fe-4S] cluster</name>
        <dbReference type="ChEBI" id="CHEBI:49883"/>
    </cofactor>
</comment>
<dbReference type="OrthoDB" id="9801154at2"/>
<evidence type="ECO:0000313" key="7">
    <source>
        <dbReference type="EMBL" id="BAI69225.1"/>
    </source>
</evidence>
<dbReference type="EMBL" id="AP011112">
    <property type="protein sequence ID" value="BAI69225.1"/>
    <property type="molecule type" value="Genomic_DNA"/>
</dbReference>
<dbReference type="PANTHER" id="PTHR43409">
    <property type="entry name" value="ANAEROBIC MAGNESIUM-PROTOPORPHYRIN IX MONOMETHYL ESTER CYCLASE-RELATED"/>
    <property type="match status" value="1"/>
</dbReference>
<sequence>MGEEQKLRILSRLTAFERDGDINLESCIYMASTPRGKVPVLKVMQTTMCDKNCTYCAFRRDRDITPRLYIPPEELAKSFMKLYNSKKVKGLFLSSGIFGHSEFIMEKMIDTVKILRSKYDFKGYVHLKLMPGISLQTLEEAVKVADRVSINIETSKEERIKRIAKGKSILQDILPKMEAVNKLLQNYRDKSQITQMMVGVDGEKDEEIIRAVHFLNRHYRLSRIYFSAFFPVKGTPLENRPPESPLREYRLYQVDFLIRDYHFELEDLKRVLVDGNLPLDRDPKEAWAQANPELFPVELNTADYRILIRVPGIGRETAKEIIKRRREKKLGYPQDLKGIRNLKKVLQYTTLNGRYYGTKSLF</sequence>
<dbReference type="Gene3D" id="3.20.20.70">
    <property type="entry name" value="Aldolase class I"/>
    <property type="match status" value="1"/>
</dbReference>
<dbReference type="STRING" id="608538.HTH_0765"/>
<dbReference type="GO" id="GO:0051536">
    <property type="term" value="F:iron-sulfur cluster binding"/>
    <property type="evidence" value="ECO:0007669"/>
    <property type="project" value="UniProtKB-KW"/>
</dbReference>
<gene>
    <name evidence="7" type="ordered locus">HTH_0765</name>
</gene>
<dbReference type="eggNOG" id="COG4277">
    <property type="taxonomic scope" value="Bacteria"/>
</dbReference>
<dbReference type="CDD" id="cd01335">
    <property type="entry name" value="Radical_SAM"/>
    <property type="match status" value="1"/>
</dbReference>
<dbReference type="InterPro" id="IPR010994">
    <property type="entry name" value="RuvA_2-like"/>
</dbReference>
<dbReference type="Proteomes" id="UP000002574">
    <property type="component" value="Chromosome"/>
</dbReference>
<reference evidence="7 8" key="1">
    <citation type="journal article" date="2010" name="J. Bacteriol.">
        <title>Complete genome sequence of the thermophilic, obligately chemolithoautotrophic hydrogen-oxidizing bacterium Hydrogenobacter thermophilus TK-6.</title>
        <authorList>
            <person name="Arai H."/>
            <person name="Kanbe H."/>
            <person name="Ishii M."/>
            <person name="Igarashi Y."/>
        </authorList>
    </citation>
    <scope>NUCLEOTIDE SEQUENCE [LARGE SCALE GENOMIC DNA]</scope>
    <source>
        <strain evidence="8">DSM 6534 / IAM 12695 / TK-6 [Tokyo]</strain>
    </source>
</reference>
<dbReference type="InterPro" id="IPR058240">
    <property type="entry name" value="rSAM_sf"/>
</dbReference>
<evidence type="ECO:0000256" key="5">
    <source>
        <dbReference type="ARBA" id="ARBA00023014"/>
    </source>
</evidence>
<accession>D3DHC3</accession>
<organism evidence="7 8">
    <name type="scientific">Hydrogenobacter thermophilus (strain DSM 6534 / IAM 12695 / TK-6)</name>
    <dbReference type="NCBI Taxonomy" id="608538"/>
    <lineage>
        <taxon>Bacteria</taxon>
        <taxon>Pseudomonadati</taxon>
        <taxon>Aquificota</taxon>
        <taxon>Aquificia</taxon>
        <taxon>Aquificales</taxon>
        <taxon>Aquificaceae</taxon>
        <taxon>Hydrogenobacter</taxon>
    </lineage>
</organism>
<name>D3DHC3_HYDTT</name>
<keyword evidence="2" id="KW-0949">S-adenosyl-L-methionine</keyword>
<evidence type="ECO:0000256" key="4">
    <source>
        <dbReference type="ARBA" id="ARBA00023004"/>
    </source>
</evidence>
<evidence type="ECO:0000313" key="8">
    <source>
        <dbReference type="Proteomes" id="UP000002574"/>
    </source>
</evidence>
<keyword evidence="4" id="KW-0408">Iron</keyword>
<feature type="domain" description="Radical SAM core" evidence="6">
    <location>
        <begin position="34"/>
        <end position="269"/>
    </location>
</feature>
<dbReference type="SFLD" id="SFLDS00029">
    <property type="entry name" value="Radical_SAM"/>
    <property type="match status" value="1"/>
</dbReference>
<dbReference type="InterPro" id="IPR023874">
    <property type="entry name" value="DNA_rSAM_put"/>
</dbReference>
<dbReference type="GO" id="GO:0046872">
    <property type="term" value="F:metal ion binding"/>
    <property type="evidence" value="ECO:0007669"/>
    <property type="project" value="UniProtKB-KW"/>
</dbReference>
<dbReference type="Pfam" id="PF04055">
    <property type="entry name" value="Radical_SAM"/>
    <property type="match status" value="1"/>
</dbReference>
<dbReference type="Pfam" id="PF12836">
    <property type="entry name" value="HHH_3"/>
    <property type="match status" value="1"/>
</dbReference>